<dbReference type="CDD" id="cd06481">
    <property type="entry name" value="ACD_HspB9_like"/>
    <property type="match status" value="1"/>
</dbReference>
<keyword evidence="1" id="KW-0346">Stress response</keyword>
<feature type="region of interest" description="Disordered" evidence="4">
    <location>
        <begin position="1"/>
        <end position="24"/>
    </location>
</feature>
<keyword evidence="7" id="KW-1185">Reference proteome</keyword>
<evidence type="ECO:0000259" key="5">
    <source>
        <dbReference type="PROSITE" id="PS01031"/>
    </source>
</evidence>
<feature type="domain" description="SHSP" evidence="5">
    <location>
        <begin position="76"/>
        <end position="188"/>
    </location>
</feature>
<gene>
    <name evidence="6" type="ORF">RIMI_LOCUS14329020</name>
</gene>
<dbReference type="InterPro" id="IPR002068">
    <property type="entry name" value="A-crystallin/Hsp20_dom"/>
</dbReference>
<protein>
    <recommendedName>
        <fullName evidence="5">SHSP domain-containing protein</fullName>
    </recommendedName>
</protein>
<comment type="caution">
    <text evidence="6">The sequence shown here is derived from an EMBL/GenBank/DDBJ whole genome shotgun (WGS) entry which is preliminary data.</text>
</comment>
<sequence>MYPYRQRQYSYSPYRNSALEPEPNPDIDLLARQLDEDMMNMRTELERRMQQFHQVPLALPPLDMEMRRSPTWNRYSVAPLTRSSSLVKPRTEKFELTLDVSPFSPEELTVKTEGRKLTVTGKRDKKTETENGGCHHELRDFKREAELPEDVNPEDVLCSLSSDGQLHIQTQCLALPAAEERLVPIQVGQASSGRLRGLY</sequence>
<name>A0ABN9M1K4_9NEOB</name>
<evidence type="ECO:0000313" key="6">
    <source>
        <dbReference type="EMBL" id="CAJ0953497.1"/>
    </source>
</evidence>
<reference evidence="6" key="1">
    <citation type="submission" date="2023-07" db="EMBL/GenBank/DDBJ databases">
        <authorList>
            <person name="Stuckert A."/>
        </authorList>
    </citation>
    <scope>NUCLEOTIDE SEQUENCE</scope>
</reference>
<dbReference type="Gene3D" id="2.60.40.790">
    <property type="match status" value="1"/>
</dbReference>
<dbReference type="EMBL" id="CAUEEQ010036773">
    <property type="protein sequence ID" value="CAJ0953497.1"/>
    <property type="molecule type" value="Genomic_DNA"/>
</dbReference>
<evidence type="ECO:0000256" key="1">
    <source>
        <dbReference type="ARBA" id="ARBA00023016"/>
    </source>
</evidence>
<dbReference type="Pfam" id="PF00011">
    <property type="entry name" value="HSP20"/>
    <property type="match status" value="1"/>
</dbReference>
<dbReference type="PROSITE" id="PS01031">
    <property type="entry name" value="SHSP"/>
    <property type="match status" value="1"/>
</dbReference>
<dbReference type="PANTHER" id="PTHR45640">
    <property type="entry name" value="HEAT SHOCK PROTEIN HSP-12.2-RELATED"/>
    <property type="match status" value="1"/>
</dbReference>
<evidence type="ECO:0000256" key="2">
    <source>
        <dbReference type="PROSITE-ProRule" id="PRU00285"/>
    </source>
</evidence>
<dbReference type="SUPFAM" id="SSF49764">
    <property type="entry name" value="HSP20-like chaperones"/>
    <property type="match status" value="1"/>
</dbReference>
<evidence type="ECO:0000256" key="3">
    <source>
        <dbReference type="RuleBase" id="RU003616"/>
    </source>
</evidence>
<evidence type="ECO:0000313" key="7">
    <source>
        <dbReference type="Proteomes" id="UP001176940"/>
    </source>
</evidence>
<organism evidence="6 7">
    <name type="scientific">Ranitomeya imitator</name>
    <name type="common">mimic poison frog</name>
    <dbReference type="NCBI Taxonomy" id="111125"/>
    <lineage>
        <taxon>Eukaryota</taxon>
        <taxon>Metazoa</taxon>
        <taxon>Chordata</taxon>
        <taxon>Craniata</taxon>
        <taxon>Vertebrata</taxon>
        <taxon>Euteleostomi</taxon>
        <taxon>Amphibia</taxon>
        <taxon>Batrachia</taxon>
        <taxon>Anura</taxon>
        <taxon>Neobatrachia</taxon>
        <taxon>Hyloidea</taxon>
        <taxon>Dendrobatidae</taxon>
        <taxon>Dendrobatinae</taxon>
        <taxon>Ranitomeya</taxon>
    </lineage>
</organism>
<proteinExistence type="inferred from homology"/>
<dbReference type="InterPro" id="IPR001436">
    <property type="entry name" value="Alpha-crystallin/sHSP_animal"/>
</dbReference>
<evidence type="ECO:0000256" key="4">
    <source>
        <dbReference type="SAM" id="MobiDB-lite"/>
    </source>
</evidence>
<feature type="compositionally biased region" description="Low complexity" evidence="4">
    <location>
        <begin position="1"/>
        <end position="15"/>
    </location>
</feature>
<accession>A0ABN9M1K4</accession>
<comment type="similarity">
    <text evidence="2 3">Belongs to the small heat shock protein (HSP20) family.</text>
</comment>
<dbReference type="InterPro" id="IPR008978">
    <property type="entry name" value="HSP20-like_chaperone"/>
</dbReference>
<dbReference type="PANTHER" id="PTHR45640:SF2">
    <property type="entry name" value="HEAT SHOCK PROTEIN BETA-11-RELATED"/>
    <property type="match status" value="1"/>
</dbReference>
<dbReference type="Proteomes" id="UP001176940">
    <property type="component" value="Unassembled WGS sequence"/>
</dbReference>